<protein>
    <recommendedName>
        <fullName evidence="1">Protein kinase domain-containing protein</fullName>
    </recommendedName>
</protein>
<dbReference type="PANTHER" id="PTHR44167">
    <property type="entry name" value="OVARIAN-SPECIFIC SERINE/THREONINE-PROTEIN KINASE LOK-RELATED"/>
    <property type="match status" value="1"/>
</dbReference>
<dbReference type="Proteomes" id="UP001338582">
    <property type="component" value="Chromosome 3"/>
</dbReference>
<evidence type="ECO:0000313" key="2">
    <source>
        <dbReference type="EMBL" id="WPK25460.1"/>
    </source>
</evidence>
<feature type="domain" description="Protein kinase" evidence="1">
    <location>
        <begin position="39"/>
        <end position="346"/>
    </location>
</feature>
<evidence type="ECO:0000313" key="3">
    <source>
        <dbReference type="Proteomes" id="UP001338582"/>
    </source>
</evidence>
<dbReference type="AlphaFoldDB" id="A0AAX4HA68"/>
<dbReference type="EMBL" id="CP138896">
    <property type="protein sequence ID" value="WPK25460.1"/>
    <property type="molecule type" value="Genomic_DNA"/>
</dbReference>
<dbReference type="InterPro" id="IPR008271">
    <property type="entry name" value="Ser/Thr_kinase_AS"/>
</dbReference>
<dbReference type="KEGG" id="asau:88173841"/>
<evidence type="ECO:0000259" key="1">
    <source>
        <dbReference type="PROSITE" id="PS50011"/>
    </source>
</evidence>
<dbReference type="InterPro" id="IPR000719">
    <property type="entry name" value="Prot_kinase_dom"/>
</dbReference>
<keyword evidence="3" id="KW-1185">Reference proteome</keyword>
<dbReference type="GO" id="GO:0044773">
    <property type="term" value="P:mitotic DNA damage checkpoint signaling"/>
    <property type="evidence" value="ECO:0007669"/>
    <property type="project" value="TreeGrafter"/>
</dbReference>
<name>A0AAX4HA68_9ASCO</name>
<gene>
    <name evidence="2" type="ORF">PUMCH_002777</name>
</gene>
<dbReference type="PANTHER" id="PTHR44167:SF24">
    <property type="entry name" value="SERINE_THREONINE-PROTEIN KINASE CHK2"/>
    <property type="match status" value="1"/>
</dbReference>
<dbReference type="PROSITE" id="PS00108">
    <property type="entry name" value="PROTEIN_KINASE_ST"/>
    <property type="match status" value="1"/>
</dbReference>
<dbReference type="InterPro" id="IPR011009">
    <property type="entry name" value="Kinase-like_dom_sf"/>
</dbReference>
<dbReference type="GO" id="GO:0005634">
    <property type="term" value="C:nucleus"/>
    <property type="evidence" value="ECO:0007669"/>
    <property type="project" value="TreeGrafter"/>
</dbReference>
<dbReference type="Pfam" id="PF00069">
    <property type="entry name" value="Pkinase"/>
    <property type="match status" value="1"/>
</dbReference>
<reference evidence="2 3" key="1">
    <citation type="submission" date="2023-10" db="EMBL/GenBank/DDBJ databases">
        <title>Draft Genome Sequence of Candida saopaulonensis from a very Premature Infant with Sepsis.</title>
        <authorList>
            <person name="Ning Y."/>
            <person name="Dai R."/>
            <person name="Xiao M."/>
            <person name="Xu Y."/>
            <person name="Yan Q."/>
            <person name="Zhang L."/>
        </authorList>
    </citation>
    <scope>NUCLEOTIDE SEQUENCE [LARGE SCALE GENOMIC DNA]</scope>
    <source>
        <strain evidence="2 3">19XY460</strain>
    </source>
</reference>
<dbReference type="PROSITE" id="PS50011">
    <property type="entry name" value="PROTEIN_KINASE_DOM"/>
    <property type="match status" value="1"/>
</dbReference>
<dbReference type="SMART" id="SM00220">
    <property type="entry name" value="S_TKc"/>
    <property type="match status" value="1"/>
</dbReference>
<organism evidence="2 3">
    <name type="scientific">Australozyma saopauloensis</name>
    <dbReference type="NCBI Taxonomy" id="291208"/>
    <lineage>
        <taxon>Eukaryota</taxon>
        <taxon>Fungi</taxon>
        <taxon>Dikarya</taxon>
        <taxon>Ascomycota</taxon>
        <taxon>Saccharomycotina</taxon>
        <taxon>Pichiomycetes</taxon>
        <taxon>Metschnikowiaceae</taxon>
        <taxon>Australozyma</taxon>
    </lineage>
</organism>
<dbReference type="Gene3D" id="1.10.510.10">
    <property type="entry name" value="Transferase(Phosphotransferase) domain 1"/>
    <property type="match status" value="1"/>
</dbReference>
<dbReference type="GO" id="GO:0004674">
    <property type="term" value="F:protein serine/threonine kinase activity"/>
    <property type="evidence" value="ECO:0007669"/>
    <property type="project" value="TreeGrafter"/>
</dbReference>
<accession>A0AAX4HA68</accession>
<proteinExistence type="predicted"/>
<dbReference type="GO" id="GO:0005524">
    <property type="term" value="F:ATP binding"/>
    <property type="evidence" value="ECO:0007669"/>
    <property type="project" value="InterPro"/>
</dbReference>
<dbReference type="GeneID" id="88173841"/>
<dbReference type="SUPFAM" id="SSF56112">
    <property type="entry name" value="Protein kinase-like (PK-like)"/>
    <property type="match status" value="1"/>
</dbReference>
<dbReference type="RefSeq" id="XP_062877842.1">
    <property type="nucleotide sequence ID" value="XM_063021772.1"/>
</dbReference>
<sequence>MSLATAPVEAPILELHLASNDAISDLPPVLDVVGKDWVKVSSKPIFDGANGIIFKASDAASSRLVVIKTVKRHAEQSLLFYRACVIREYENMKRCLSSKQVVDVIALAANPDVDELSIVAQYCSHGDLLDFLCTLRTKKVTIPSNLKDAIFKQVVKAVDYLHRHDIAHRDIKPENFLVDGNGTVRLNDFGCSLDTTKLAEQLPLNEICCGTPSFKAPELYSYEEHLKSKTDEEMKAMRFEMDYKKVDVWALGIVCFQVYLMSVPWQSSRTENKAMELYIKNYPENEKNLKALLDKLNDRNMSTRLNPALSLFKKIHYDARIELFKMLHPKPTKRVSTEELLQSSWLTQAYANPKEILALIPHK</sequence>